<dbReference type="AlphaFoldDB" id="A0AAE3YWK8"/>
<evidence type="ECO:0000259" key="8">
    <source>
        <dbReference type="PROSITE" id="PS51935"/>
    </source>
</evidence>
<dbReference type="PROSITE" id="PS51935">
    <property type="entry name" value="NLPC_P60"/>
    <property type="match status" value="1"/>
</dbReference>
<feature type="region of interest" description="Disordered" evidence="6">
    <location>
        <begin position="31"/>
        <end position="62"/>
    </location>
</feature>
<evidence type="ECO:0000256" key="2">
    <source>
        <dbReference type="ARBA" id="ARBA00022670"/>
    </source>
</evidence>
<evidence type="ECO:0000256" key="1">
    <source>
        <dbReference type="ARBA" id="ARBA00007074"/>
    </source>
</evidence>
<dbReference type="RefSeq" id="WP_310373730.1">
    <property type="nucleotide sequence ID" value="NZ_JAVDYB010000001.1"/>
</dbReference>
<dbReference type="PANTHER" id="PTHR47359:SF3">
    <property type="entry name" value="NLP_P60 DOMAIN-CONTAINING PROTEIN-RELATED"/>
    <property type="match status" value="1"/>
</dbReference>
<feature type="compositionally biased region" description="Pro residues" evidence="6">
    <location>
        <begin position="387"/>
        <end position="423"/>
    </location>
</feature>
<keyword evidence="4" id="KW-0788">Thiol protease</keyword>
<sequence>MIFTAVVSAALAAVISSPAYAAPPIPGIPDTGSRPAATGGLSLPGGTGVTPGSTGGVTPTTSLTGNPVATQLETKQTEVNQAGQRLLALEEQVAQATAAVSAAEGKVTAASAALAAAENATETAAAEALKEASALPPGTFGSDLYKIGSLWRVPRDTDSSAESRARDLTRAQEAALAAVTERDAALATQAQLRSQFTAGEAALKALEAELRRIREENEDQLATIAAQQDAAEAALGADYIDNTTTDGLVAHPKALEALAFAMAQRGKWYEWGAEGPDTYDCSGLMWDAYRHAGYTLPRVANDQYYATRGKTVPKSAMLPGDMVFFSTSNRWSDVYHVGMYVGDGKMVNAPTTGEVVKVQSIQWSRFFAATRVFGAVEAPASGADTPKPTPKPTPRPTPTPTTPRPGTPSPAPTTPKPGSPSPTPSTGSPTPTPTTPSPGSPSPTPSGSPSSTPAQPTTPADPPTNSPTRPASNPPSDATSASASAGGSASASAGGSASASAGGSASASANG</sequence>
<name>A0AAE3YWK8_9ACTN</name>
<evidence type="ECO:0000313" key="10">
    <source>
        <dbReference type="Proteomes" id="UP001183643"/>
    </source>
</evidence>
<dbReference type="GO" id="GO:0006508">
    <property type="term" value="P:proteolysis"/>
    <property type="evidence" value="ECO:0007669"/>
    <property type="project" value="UniProtKB-KW"/>
</dbReference>
<feature type="domain" description="NlpC/P60" evidence="8">
    <location>
        <begin position="251"/>
        <end position="379"/>
    </location>
</feature>
<dbReference type="PANTHER" id="PTHR47359">
    <property type="entry name" value="PEPTIDOGLYCAN DL-ENDOPEPTIDASE CWLO"/>
    <property type="match status" value="1"/>
</dbReference>
<reference evidence="9" key="1">
    <citation type="submission" date="2023-07" db="EMBL/GenBank/DDBJ databases">
        <title>Sequencing the genomes of 1000 actinobacteria strains.</title>
        <authorList>
            <person name="Klenk H.-P."/>
        </authorList>
    </citation>
    <scope>NUCLEOTIDE SEQUENCE</scope>
    <source>
        <strain evidence="9">DSM 44707</strain>
    </source>
</reference>
<keyword evidence="10" id="KW-1185">Reference proteome</keyword>
<dbReference type="SUPFAM" id="SSF54001">
    <property type="entry name" value="Cysteine proteinases"/>
    <property type="match status" value="1"/>
</dbReference>
<evidence type="ECO:0000256" key="7">
    <source>
        <dbReference type="SAM" id="SignalP"/>
    </source>
</evidence>
<feature type="compositionally biased region" description="Pro residues" evidence="6">
    <location>
        <begin position="430"/>
        <end position="446"/>
    </location>
</feature>
<evidence type="ECO:0000256" key="4">
    <source>
        <dbReference type="ARBA" id="ARBA00022807"/>
    </source>
</evidence>
<gene>
    <name evidence="9" type="ORF">J2S41_006516</name>
</gene>
<evidence type="ECO:0000256" key="3">
    <source>
        <dbReference type="ARBA" id="ARBA00022801"/>
    </source>
</evidence>
<feature type="chain" id="PRO_5042144899" evidence="7">
    <location>
        <begin position="22"/>
        <end position="511"/>
    </location>
</feature>
<feature type="compositionally biased region" description="Gly residues" evidence="6">
    <location>
        <begin position="42"/>
        <end position="55"/>
    </location>
</feature>
<proteinExistence type="inferred from homology"/>
<keyword evidence="7" id="KW-0732">Signal</keyword>
<dbReference type="Proteomes" id="UP001183643">
    <property type="component" value="Unassembled WGS sequence"/>
</dbReference>
<dbReference type="GO" id="GO:0008234">
    <property type="term" value="F:cysteine-type peptidase activity"/>
    <property type="evidence" value="ECO:0007669"/>
    <property type="project" value="UniProtKB-KW"/>
</dbReference>
<comment type="similarity">
    <text evidence="1">Belongs to the peptidase C40 family.</text>
</comment>
<dbReference type="PRINTS" id="PR01217">
    <property type="entry name" value="PRICHEXTENSN"/>
</dbReference>
<evidence type="ECO:0000313" key="9">
    <source>
        <dbReference type="EMBL" id="MDR7279738.1"/>
    </source>
</evidence>
<dbReference type="InterPro" id="IPR038765">
    <property type="entry name" value="Papain-like_cys_pep_sf"/>
</dbReference>
<protein>
    <submittedName>
        <fullName evidence="9">Cell wall-associated NlpC family hydrolase</fullName>
    </submittedName>
</protein>
<evidence type="ECO:0000256" key="6">
    <source>
        <dbReference type="SAM" id="MobiDB-lite"/>
    </source>
</evidence>
<organism evidence="9 10">
    <name type="scientific">Catenuloplanes atrovinosus</name>
    <dbReference type="NCBI Taxonomy" id="137266"/>
    <lineage>
        <taxon>Bacteria</taxon>
        <taxon>Bacillati</taxon>
        <taxon>Actinomycetota</taxon>
        <taxon>Actinomycetes</taxon>
        <taxon>Micromonosporales</taxon>
        <taxon>Micromonosporaceae</taxon>
        <taxon>Catenuloplanes</taxon>
    </lineage>
</organism>
<feature type="compositionally biased region" description="Low complexity" evidence="6">
    <location>
        <begin position="480"/>
        <end position="511"/>
    </location>
</feature>
<keyword evidence="2" id="KW-0645">Protease</keyword>
<comment type="caution">
    <text evidence="9">The sequence shown here is derived from an EMBL/GenBank/DDBJ whole genome shotgun (WGS) entry which is preliminary data.</text>
</comment>
<dbReference type="EMBL" id="JAVDYB010000001">
    <property type="protein sequence ID" value="MDR7279738.1"/>
    <property type="molecule type" value="Genomic_DNA"/>
</dbReference>
<feature type="compositionally biased region" description="Low complexity" evidence="6">
    <location>
        <begin position="447"/>
        <end position="458"/>
    </location>
</feature>
<keyword evidence="3 9" id="KW-0378">Hydrolase</keyword>
<feature type="compositionally biased region" description="Polar residues" evidence="6">
    <location>
        <begin position="466"/>
        <end position="479"/>
    </location>
</feature>
<feature type="region of interest" description="Disordered" evidence="6">
    <location>
        <begin position="378"/>
        <end position="511"/>
    </location>
</feature>
<keyword evidence="5" id="KW-0175">Coiled coil</keyword>
<feature type="coiled-coil region" evidence="5">
    <location>
        <begin position="72"/>
        <end position="106"/>
    </location>
</feature>
<dbReference type="Pfam" id="PF00877">
    <property type="entry name" value="NLPC_P60"/>
    <property type="match status" value="1"/>
</dbReference>
<dbReference type="InterPro" id="IPR051794">
    <property type="entry name" value="PG_Endopeptidase_C40"/>
</dbReference>
<feature type="signal peptide" evidence="7">
    <location>
        <begin position="1"/>
        <end position="21"/>
    </location>
</feature>
<accession>A0AAE3YWK8</accession>
<feature type="coiled-coil region" evidence="5">
    <location>
        <begin position="196"/>
        <end position="230"/>
    </location>
</feature>
<evidence type="ECO:0000256" key="5">
    <source>
        <dbReference type="SAM" id="Coils"/>
    </source>
</evidence>
<dbReference type="InterPro" id="IPR000064">
    <property type="entry name" value="NLP_P60_dom"/>
</dbReference>
<dbReference type="Gene3D" id="3.90.1720.10">
    <property type="entry name" value="endopeptidase domain like (from Nostoc punctiforme)"/>
    <property type="match status" value="1"/>
</dbReference>